<gene>
    <name evidence="2" type="ORF">JX265_006460</name>
</gene>
<evidence type="ECO:0000256" key="1">
    <source>
        <dbReference type="SAM" id="Coils"/>
    </source>
</evidence>
<dbReference type="Proteomes" id="UP000829685">
    <property type="component" value="Unassembled WGS sequence"/>
</dbReference>
<keyword evidence="1" id="KW-0175">Coiled coil</keyword>
<reference evidence="2" key="1">
    <citation type="submission" date="2021-03" db="EMBL/GenBank/DDBJ databases">
        <title>Revisited historic fungal species revealed as producer of novel bioactive compounds through whole genome sequencing and comparative genomics.</title>
        <authorList>
            <person name="Vignolle G.A."/>
            <person name="Hochenegger N."/>
            <person name="Mach R.L."/>
            <person name="Mach-Aigner A.R."/>
            <person name="Javad Rahimi M."/>
            <person name="Salim K.A."/>
            <person name="Chan C.M."/>
            <person name="Lim L.B.L."/>
            <person name="Cai F."/>
            <person name="Druzhinina I.S."/>
            <person name="U'Ren J.M."/>
            <person name="Derntl C."/>
        </authorList>
    </citation>
    <scope>NUCLEOTIDE SEQUENCE</scope>
    <source>
        <strain evidence="2">TUCIM 5799</strain>
    </source>
</reference>
<sequence length="403" mass="44311">MDILSISGLWLQPQFASLAAAIAAAQTGFVGGVMPAQGAQEQAEVNKLQMTLNTAGDQLRNISRDLDQSVVQCGKATLDKLELAMAKVYKLAVFIRGAYDDRNPDTLQRDDLLNLMVNAFQDMEDCAEAGLKVISYRHAIVMEVQNTKILPAQADVHMLLQKTELELQNTQDQIRTSQASVDTISRSAQSQAEAVSRLQDKISDTEIAKGFSDVGFTILTLGIGNAINGGPLDPANLQGQLNDARRARDEAQNQLNEARMKLYGLQNERNAQDMRLRFVQQTEALVPTLSLLAETTENECITLQRRFAPLKDSASRFLVRVREIQEGAIVTKALAYSKKDFALGLLEISQDALLDQALGDEVRMVRDEIANEYGKKIPEDVEQALAGIYENIGTFATLPSLRG</sequence>
<organism evidence="2 3">
    <name type="scientific">Neoarthrinium moseri</name>
    <dbReference type="NCBI Taxonomy" id="1658444"/>
    <lineage>
        <taxon>Eukaryota</taxon>
        <taxon>Fungi</taxon>
        <taxon>Dikarya</taxon>
        <taxon>Ascomycota</taxon>
        <taxon>Pezizomycotina</taxon>
        <taxon>Sordariomycetes</taxon>
        <taxon>Xylariomycetidae</taxon>
        <taxon>Amphisphaeriales</taxon>
        <taxon>Apiosporaceae</taxon>
        <taxon>Neoarthrinium</taxon>
    </lineage>
</organism>
<comment type="caution">
    <text evidence="2">The sequence shown here is derived from an EMBL/GenBank/DDBJ whole genome shotgun (WGS) entry which is preliminary data.</text>
</comment>
<accession>A0A9P9WLI6</accession>
<feature type="coiled-coil region" evidence="1">
    <location>
        <begin position="237"/>
        <end position="268"/>
    </location>
</feature>
<name>A0A9P9WLI6_9PEZI</name>
<keyword evidence="3" id="KW-1185">Reference proteome</keyword>
<proteinExistence type="predicted"/>
<dbReference type="EMBL" id="JAFIMR010000015">
    <property type="protein sequence ID" value="KAI1869370.1"/>
    <property type="molecule type" value="Genomic_DNA"/>
</dbReference>
<evidence type="ECO:0000313" key="3">
    <source>
        <dbReference type="Proteomes" id="UP000829685"/>
    </source>
</evidence>
<protein>
    <submittedName>
        <fullName evidence="2">Uncharacterized protein</fullName>
    </submittedName>
</protein>
<dbReference type="AlphaFoldDB" id="A0A9P9WLI6"/>
<evidence type="ECO:0000313" key="2">
    <source>
        <dbReference type="EMBL" id="KAI1869370.1"/>
    </source>
</evidence>